<dbReference type="OrthoDB" id="265044at2759"/>
<dbReference type="InterPro" id="IPR027417">
    <property type="entry name" value="P-loop_NTPase"/>
</dbReference>
<accession>A0A9W6U5C4</accession>
<keyword evidence="2" id="KW-1185">Reference proteome</keyword>
<sequence length="121" mass="13949">MALVVFDVNNKESFKSCSKWYQDVRDASPNHNIPGIDIHEEHEGPEVQLIFVMLMLGVLLANKNDLRYNNRDAITTKEAEEFAERNDLKYFECSAVRISITQNSSRTNADLLFLRSNKILE</sequence>
<reference evidence="1" key="1">
    <citation type="submission" date="2023-04" db="EMBL/GenBank/DDBJ databases">
        <title>Phytophthora fragariaefolia NBRC 109709.</title>
        <authorList>
            <person name="Ichikawa N."/>
            <person name="Sato H."/>
            <person name="Tonouchi N."/>
        </authorList>
    </citation>
    <scope>NUCLEOTIDE SEQUENCE</scope>
    <source>
        <strain evidence="1">NBRC 109709</strain>
    </source>
</reference>
<dbReference type="PROSITE" id="PS51419">
    <property type="entry name" value="RAB"/>
    <property type="match status" value="1"/>
</dbReference>
<organism evidence="1 2">
    <name type="scientific">Phytophthora fragariaefolia</name>
    <dbReference type="NCBI Taxonomy" id="1490495"/>
    <lineage>
        <taxon>Eukaryota</taxon>
        <taxon>Sar</taxon>
        <taxon>Stramenopiles</taxon>
        <taxon>Oomycota</taxon>
        <taxon>Peronosporomycetes</taxon>
        <taxon>Peronosporales</taxon>
        <taxon>Peronosporaceae</taxon>
        <taxon>Phytophthora</taxon>
    </lineage>
</organism>
<dbReference type="InterPro" id="IPR001806">
    <property type="entry name" value="Small_GTPase"/>
</dbReference>
<dbReference type="Proteomes" id="UP001165121">
    <property type="component" value="Unassembled WGS sequence"/>
</dbReference>
<dbReference type="Gene3D" id="3.40.50.300">
    <property type="entry name" value="P-loop containing nucleotide triphosphate hydrolases"/>
    <property type="match status" value="1"/>
</dbReference>
<gene>
    <name evidence="1" type="ORF">Pfra01_000621400</name>
</gene>
<name>A0A9W6U5C4_9STRA</name>
<dbReference type="AlphaFoldDB" id="A0A9W6U5C4"/>
<dbReference type="EMBL" id="BSXT01000519">
    <property type="protein sequence ID" value="GMF29210.1"/>
    <property type="molecule type" value="Genomic_DNA"/>
</dbReference>
<dbReference type="InterPro" id="IPR050209">
    <property type="entry name" value="Rab_GTPases_membrane_traffic"/>
</dbReference>
<dbReference type="SUPFAM" id="SSF52540">
    <property type="entry name" value="P-loop containing nucleoside triphosphate hydrolases"/>
    <property type="match status" value="1"/>
</dbReference>
<dbReference type="PANTHER" id="PTHR47979">
    <property type="entry name" value="DRAB11-RELATED"/>
    <property type="match status" value="1"/>
</dbReference>
<protein>
    <submittedName>
        <fullName evidence="1">Unnamed protein product</fullName>
    </submittedName>
</protein>
<comment type="caution">
    <text evidence="1">The sequence shown here is derived from an EMBL/GenBank/DDBJ whole genome shotgun (WGS) entry which is preliminary data.</text>
</comment>
<proteinExistence type="predicted"/>
<evidence type="ECO:0000313" key="2">
    <source>
        <dbReference type="Proteomes" id="UP001165121"/>
    </source>
</evidence>
<dbReference type="GO" id="GO:0005525">
    <property type="term" value="F:GTP binding"/>
    <property type="evidence" value="ECO:0007669"/>
    <property type="project" value="InterPro"/>
</dbReference>
<evidence type="ECO:0000313" key="1">
    <source>
        <dbReference type="EMBL" id="GMF29210.1"/>
    </source>
</evidence>
<dbReference type="GO" id="GO:0003924">
    <property type="term" value="F:GTPase activity"/>
    <property type="evidence" value="ECO:0007669"/>
    <property type="project" value="InterPro"/>
</dbReference>
<dbReference type="Pfam" id="PF00071">
    <property type="entry name" value="Ras"/>
    <property type="match status" value="1"/>
</dbReference>